<proteinExistence type="predicted"/>
<sequence>MISETTIHLTSLLVFAFGANLPLGYLREGVRKFSLRWFVYIHITIPMIILLRLHYGFDWSIVPLTLACAVAGQLLGGRARRRVQ</sequence>
<evidence type="ECO:0000313" key="3">
    <source>
        <dbReference type="Proteomes" id="UP000236340"/>
    </source>
</evidence>
<reference evidence="2 3" key="1">
    <citation type="journal article" date="2018" name="Genome Announc.">
        <title>Genome Sequence of Geothermobacter sp. HR-1 Iron Reducer from the Loihi Seamount.</title>
        <authorList>
            <person name="Smith H."/>
            <person name="Abuyen K."/>
            <person name="Tremblay J."/>
            <person name="Savalia P."/>
            <person name="Perez-Rodriguez I."/>
            <person name="Emerson D."/>
            <person name="Tully B."/>
            <person name="Amend J."/>
        </authorList>
    </citation>
    <scope>NUCLEOTIDE SEQUENCE [LARGE SCALE GENOMIC DNA]</scope>
    <source>
        <strain evidence="2 3">HR-1</strain>
    </source>
</reference>
<feature type="transmembrane region" description="Helical" evidence="1">
    <location>
        <begin position="37"/>
        <end position="55"/>
    </location>
</feature>
<keyword evidence="1" id="KW-0472">Membrane</keyword>
<dbReference type="AlphaFoldDB" id="A0A2K2H5C7"/>
<feature type="transmembrane region" description="Helical" evidence="1">
    <location>
        <begin position="6"/>
        <end position="25"/>
    </location>
</feature>
<name>A0A2K2H5C7_9BACT</name>
<dbReference type="Proteomes" id="UP000236340">
    <property type="component" value="Unassembled WGS sequence"/>
</dbReference>
<gene>
    <name evidence="2" type="ORF">C2E25_17105</name>
</gene>
<evidence type="ECO:0000256" key="1">
    <source>
        <dbReference type="SAM" id="Phobius"/>
    </source>
</evidence>
<dbReference type="OrthoDB" id="5397176at2"/>
<comment type="caution">
    <text evidence="2">The sequence shown here is derived from an EMBL/GenBank/DDBJ whole genome shotgun (WGS) entry which is preliminary data.</text>
</comment>
<dbReference type="PANTHER" id="PTHR31033">
    <property type="entry name" value="PROTEIN, PUTATIVE-RELATED"/>
    <property type="match status" value="1"/>
</dbReference>
<protein>
    <submittedName>
        <fullName evidence="2">Uncharacterized protein</fullName>
    </submittedName>
</protein>
<dbReference type="RefSeq" id="WP_103116924.1">
    <property type="nucleotide sequence ID" value="NZ_PPFX01000070.1"/>
</dbReference>
<accession>A0A2K2H5C7</accession>
<keyword evidence="1" id="KW-1133">Transmembrane helix</keyword>
<dbReference type="EMBL" id="PPFX01000070">
    <property type="protein sequence ID" value="PNU18544.1"/>
    <property type="molecule type" value="Genomic_DNA"/>
</dbReference>
<evidence type="ECO:0000313" key="2">
    <source>
        <dbReference type="EMBL" id="PNU18544.1"/>
    </source>
</evidence>
<organism evidence="2 3">
    <name type="scientific">Geothermobacter hydrogeniphilus</name>
    <dbReference type="NCBI Taxonomy" id="1969733"/>
    <lineage>
        <taxon>Bacteria</taxon>
        <taxon>Pseudomonadati</taxon>
        <taxon>Thermodesulfobacteriota</taxon>
        <taxon>Desulfuromonadia</taxon>
        <taxon>Desulfuromonadales</taxon>
        <taxon>Geothermobacteraceae</taxon>
        <taxon>Geothermobacter</taxon>
    </lineage>
</organism>
<feature type="transmembrane region" description="Helical" evidence="1">
    <location>
        <begin position="61"/>
        <end position="79"/>
    </location>
</feature>
<keyword evidence="1" id="KW-0812">Transmembrane</keyword>
<dbReference type="PANTHER" id="PTHR31033:SF18">
    <property type="entry name" value="OS06G0115800 PROTEIN"/>
    <property type="match status" value="1"/>
</dbReference>